<evidence type="ECO:0000313" key="5">
    <source>
        <dbReference type="Proteomes" id="UP001203423"/>
    </source>
</evidence>
<feature type="transmembrane region" description="Helical" evidence="2">
    <location>
        <begin position="7"/>
        <end position="29"/>
    </location>
</feature>
<dbReference type="NCBIfam" id="TIGR00254">
    <property type="entry name" value="GGDEF"/>
    <property type="match status" value="1"/>
</dbReference>
<gene>
    <name evidence="4" type="ORF">L2764_14625</name>
</gene>
<dbReference type="InterPro" id="IPR043128">
    <property type="entry name" value="Rev_trsase/Diguanyl_cyclase"/>
</dbReference>
<evidence type="ECO:0000256" key="1">
    <source>
        <dbReference type="ARBA" id="ARBA00012528"/>
    </source>
</evidence>
<dbReference type="RefSeq" id="WP_248940990.1">
    <property type="nucleotide sequence ID" value="NZ_JAKIKS010000056.1"/>
</dbReference>
<dbReference type="InterPro" id="IPR050469">
    <property type="entry name" value="Diguanylate_Cyclase"/>
</dbReference>
<dbReference type="Gene3D" id="3.30.70.270">
    <property type="match status" value="1"/>
</dbReference>
<keyword evidence="2" id="KW-0472">Membrane</keyword>
<keyword evidence="5" id="KW-1185">Reference proteome</keyword>
<evidence type="ECO:0000259" key="3">
    <source>
        <dbReference type="PROSITE" id="PS50887"/>
    </source>
</evidence>
<feature type="transmembrane region" description="Helical" evidence="2">
    <location>
        <begin position="155"/>
        <end position="172"/>
    </location>
</feature>
<keyword evidence="2" id="KW-0812">Transmembrane</keyword>
<dbReference type="SMART" id="SM00267">
    <property type="entry name" value="GGDEF"/>
    <property type="match status" value="1"/>
</dbReference>
<comment type="caution">
    <text evidence="4">The sequence shown here is derived from an EMBL/GenBank/DDBJ whole genome shotgun (WGS) entry which is preliminary data.</text>
</comment>
<feature type="transmembrane region" description="Helical" evidence="2">
    <location>
        <begin position="115"/>
        <end position="135"/>
    </location>
</feature>
<dbReference type="InterPro" id="IPR000160">
    <property type="entry name" value="GGDEF_dom"/>
</dbReference>
<keyword evidence="2" id="KW-1133">Transmembrane helix</keyword>
<reference evidence="4 5" key="1">
    <citation type="submission" date="2022-01" db="EMBL/GenBank/DDBJ databases">
        <title>Whole genome-based taxonomy of the Shewanellaceae.</title>
        <authorList>
            <person name="Martin-Rodriguez A.J."/>
        </authorList>
    </citation>
    <scope>NUCLEOTIDE SEQUENCE [LARGE SCALE GENOMIC DNA]</scope>
    <source>
        <strain evidence="4 5">DSM 17177</strain>
    </source>
</reference>
<dbReference type="CDD" id="cd12914">
    <property type="entry name" value="PDC1_DGC_like"/>
    <property type="match status" value="1"/>
</dbReference>
<dbReference type="GO" id="GO:0052621">
    <property type="term" value="F:diguanylate cyclase activity"/>
    <property type="evidence" value="ECO:0007669"/>
    <property type="project" value="UniProtKB-EC"/>
</dbReference>
<protein>
    <recommendedName>
        <fullName evidence="1">diguanylate cyclase</fullName>
        <ecNumber evidence="1">2.7.7.65</ecNumber>
    </recommendedName>
</protein>
<feature type="transmembrane region" description="Helical" evidence="2">
    <location>
        <begin position="426"/>
        <end position="444"/>
    </location>
</feature>
<dbReference type="Proteomes" id="UP001203423">
    <property type="component" value="Unassembled WGS sequence"/>
</dbReference>
<dbReference type="Gene3D" id="3.30.450.20">
    <property type="entry name" value="PAS domain"/>
    <property type="match status" value="1"/>
</dbReference>
<dbReference type="PANTHER" id="PTHR45138:SF24">
    <property type="entry name" value="DIGUANYLATE CYCLASE DGCC-RELATED"/>
    <property type="match status" value="1"/>
</dbReference>
<dbReference type="PANTHER" id="PTHR45138">
    <property type="entry name" value="REGULATORY COMPONENTS OF SENSORY TRANSDUCTION SYSTEM"/>
    <property type="match status" value="1"/>
</dbReference>
<keyword evidence="4" id="KW-0808">Transferase</keyword>
<name>A0ABT0LD96_9GAMM</name>
<dbReference type="EMBL" id="JAKIKS010000056">
    <property type="protein sequence ID" value="MCL1125678.1"/>
    <property type="molecule type" value="Genomic_DNA"/>
</dbReference>
<proteinExistence type="predicted"/>
<accession>A0ABT0LD96</accession>
<evidence type="ECO:0000313" key="4">
    <source>
        <dbReference type="EMBL" id="MCL1125678.1"/>
    </source>
</evidence>
<feature type="transmembrane region" description="Helical" evidence="2">
    <location>
        <begin position="72"/>
        <end position="95"/>
    </location>
</feature>
<dbReference type="CDD" id="cd01949">
    <property type="entry name" value="GGDEF"/>
    <property type="match status" value="1"/>
</dbReference>
<organism evidence="4 5">
    <name type="scientific">Shewanella surugensis</name>
    <dbReference type="NCBI Taxonomy" id="212020"/>
    <lineage>
        <taxon>Bacteria</taxon>
        <taxon>Pseudomonadati</taxon>
        <taxon>Pseudomonadota</taxon>
        <taxon>Gammaproteobacteria</taxon>
        <taxon>Alteromonadales</taxon>
        <taxon>Shewanellaceae</taxon>
        <taxon>Shewanella</taxon>
    </lineage>
</organism>
<feature type="transmembrane region" description="Helical" evidence="2">
    <location>
        <begin position="35"/>
        <end position="60"/>
    </location>
</feature>
<dbReference type="PROSITE" id="PS50887">
    <property type="entry name" value="GGDEF"/>
    <property type="match status" value="1"/>
</dbReference>
<dbReference type="SUPFAM" id="SSF55073">
    <property type="entry name" value="Nucleotide cyclase"/>
    <property type="match status" value="1"/>
</dbReference>
<sequence length="695" mass="78633">MINLYPVLLIANIPLILGNIVVVIAAILLGPWYALLTAIICVSGLMLLWASPHVYLIFGLEALWLGFAKRKNVYALYASIAYWLLLGMPLFYLYATFFTHIPSASLPFIALKQSINALIYTSLGALIVLIVPYFWHFKTKIIDSQRRTFNAQLTYTFTLVVTLSLLSSTLLFNNQFIKRQKATIYDNLNDSVVHLGTFTSVFLSEHLKAINNAAHWLSIDNQGQEDWQYQLTSLHQSYPSFITMLLADKKGNVIAASPKADLDLSLKPNIADRDYFQQAFFYQQRFISSVFLGRGFGNDPIVAISAPIYSPKQKHNPIAIIEGSLNLNQFAQIDHANTQNHQQAMLLVDGHQKVIYASKMLMLKPLTSLKMTLVGEEYETGLPMMNIIDTKNPMPEFIYAAFKLKNGWTLYALNPLMPLIKLIEELYLATFAILIIALLVTLYITRVVSLRLTQPLELIAKDFGQKHTTTLDIEQVENEAPQEIYDLHQRIQKSKQTLINYQSELENSVTLRTQELEKANVKLKSLSEIDPLTGLCNRRSAELKFNTLHEINQRNNETMVVALLDLDHFKQVNDIQGHLGGDEALKAISALLVSTFKRDTDVISRFGGEEFLLILSFSEPLKIEAHLNHFREKLAQTRLSNPLTQAHFTVTTSIGAIMASPRFSASLEDWIKQADINLYKAKDSGRNKVIYTQIS</sequence>
<feature type="domain" description="GGDEF" evidence="3">
    <location>
        <begin position="557"/>
        <end position="694"/>
    </location>
</feature>
<dbReference type="Pfam" id="PF00990">
    <property type="entry name" value="GGDEF"/>
    <property type="match status" value="1"/>
</dbReference>
<evidence type="ECO:0000256" key="2">
    <source>
        <dbReference type="SAM" id="Phobius"/>
    </source>
</evidence>
<dbReference type="InterPro" id="IPR029787">
    <property type="entry name" value="Nucleotide_cyclase"/>
</dbReference>
<dbReference type="EC" id="2.7.7.65" evidence="1"/>
<keyword evidence="4" id="KW-0548">Nucleotidyltransferase</keyword>